<dbReference type="CDD" id="cd07103">
    <property type="entry name" value="ALDH_F5_SSADH_GabD"/>
    <property type="match status" value="1"/>
</dbReference>
<dbReference type="EMBL" id="JABEVU030000001">
    <property type="protein sequence ID" value="MDB0581275.1"/>
    <property type="molecule type" value="Genomic_DNA"/>
</dbReference>
<dbReference type="InterPro" id="IPR016160">
    <property type="entry name" value="Ald_DH_CS_CYS"/>
</dbReference>
<proteinExistence type="inferred from homology"/>
<evidence type="ECO:0000313" key="4">
    <source>
        <dbReference type="EMBL" id="KIH69975.1"/>
    </source>
</evidence>
<name>A0A0C2H826_9STAP</name>
<dbReference type="GO" id="GO:0004777">
    <property type="term" value="F:succinate-semialdehyde dehydrogenase (NAD+) activity"/>
    <property type="evidence" value="ECO:0007669"/>
    <property type="project" value="TreeGrafter"/>
</dbReference>
<dbReference type="InterPro" id="IPR016162">
    <property type="entry name" value="Ald_DH_N"/>
</dbReference>
<evidence type="ECO:0000256" key="2">
    <source>
        <dbReference type="ARBA" id="ARBA00023002"/>
    </source>
</evidence>
<dbReference type="STRING" id="45670.SN16_10730"/>
<dbReference type="Gene3D" id="3.40.309.10">
    <property type="entry name" value="Aldehyde Dehydrogenase, Chain A, domain 2"/>
    <property type="match status" value="1"/>
</dbReference>
<dbReference type="EMBL" id="JXII01000009">
    <property type="protein sequence ID" value="KIH69975.1"/>
    <property type="molecule type" value="Genomic_DNA"/>
</dbReference>
<dbReference type="Pfam" id="PF00171">
    <property type="entry name" value="Aldedh"/>
    <property type="match status" value="1"/>
</dbReference>
<dbReference type="OrthoDB" id="9762913at2"/>
<protein>
    <submittedName>
        <fullName evidence="4 5">Succinate-semialdehyde dehydrogenase</fullName>
        <ecNumber evidence="4">1.2.1.16</ecNumber>
    </submittedName>
</protein>
<reference evidence="5" key="3">
    <citation type="submission" date="2020-04" db="EMBL/GenBank/DDBJ databases">
        <authorList>
            <person name="Tanveer F."/>
            <person name="Xie Y."/>
            <person name="Shinwari Z.K."/>
        </authorList>
    </citation>
    <scope>NUCLEOTIDE SEQUENCE</scope>
    <source>
        <strain evidence="5">MOSEL-ME25</strain>
    </source>
</reference>
<dbReference type="Proteomes" id="UP000527860">
    <property type="component" value="Unassembled WGS sequence"/>
</dbReference>
<feature type="domain" description="Aldehyde dehydrogenase" evidence="3">
    <location>
        <begin position="3"/>
        <end position="454"/>
    </location>
</feature>
<dbReference type="SUPFAM" id="SSF53720">
    <property type="entry name" value="ALDH-like"/>
    <property type="match status" value="1"/>
</dbReference>
<organism evidence="4 6">
    <name type="scientific">Salinicoccus roseus</name>
    <dbReference type="NCBI Taxonomy" id="45670"/>
    <lineage>
        <taxon>Bacteria</taxon>
        <taxon>Bacillati</taxon>
        <taxon>Bacillota</taxon>
        <taxon>Bacilli</taxon>
        <taxon>Bacillales</taxon>
        <taxon>Staphylococcaceae</taxon>
        <taxon>Salinicoccus</taxon>
    </lineage>
</organism>
<evidence type="ECO:0000256" key="1">
    <source>
        <dbReference type="ARBA" id="ARBA00009986"/>
    </source>
</evidence>
<evidence type="ECO:0000259" key="3">
    <source>
        <dbReference type="Pfam" id="PF00171"/>
    </source>
</evidence>
<accession>A0A0C2H826</accession>
<dbReference type="InterPro" id="IPR016163">
    <property type="entry name" value="Ald_DH_C"/>
</dbReference>
<dbReference type="PANTHER" id="PTHR43353:SF5">
    <property type="entry name" value="SUCCINATE-SEMIALDEHYDE DEHYDROGENASE, MITOCHONDRIAL"/>
    <property type="match status" value="1"/>
</dbReference>
<comment type="similarity">
    <text evidence="1">Belongs to the aldehyde dehydrogenase family.</text>
</comment>
<dbReference type="GeneID" id="77846027"/>
<reference evidence="5 7" key="4">
    <citation type="submission" date="2022-12" db="EMBL/GenBank/DDBJ databases">
        <title>Genome analysis and biological profiling of marine Salinicoccus roseus MOSEL-ME25.</title>
        <authorList>
            <person name="Mirza F.T."/>
            <person name="Xie Y."/>
            <person name="Shinwari Z.K."/>
        </authorList>
    </citation>
    <scope>NUCLEOTIDE SEQUENCE [LARGE SCALE GENOMIC DNA]</scope>
    <source>
        <strain evidence="5 7">MOSEL-ME25</strain>
    </source>
</reference>
<comment type="caution">
    <text evidence="4">The sequence shown here is derived from an EMBL/GenBank/DDBJ whole genome shotgun (WGS) entry which is preliminary data.</text>
</comment>
<dbReference type="Proteomes" id="UP000031546">
    <property type="component" value="Unassembled WGS sequence"/>
</dbReference>
<dbReference type="InterPro" id="IPR050740">
    <property type="entry name" value="Aldehyde_DH_Superfamily"/>
</dbReference>
<dbReference type="PROSITE" id="PS00070">
    <property type="entry name" value="ALDEHYDE_DEHYDR_CYS"/>
    <property type="match status" value="1"/>
</dbReference>
<dbReference type="Gene3D" id="3.40.605.10">
    <property type="entry name" value="Aldehyde Dehydrogenase, Chain A, domain 1"/>
    <property type="match status" value="1"/>
</dbReference>
<evidence type="ECO:0000313" key="6">
    <source>
        <dbReference type="Proteomes" id="UP000031546"/>
    </source>
</evidence>
<dbReference type="InterPro" id="IPR016161">
    <property type="entry name" value="Ald_DH/histidinol_DH"/>
</dbReference>
<evidence type="ECO:0000313" key="5">
    <source>
        <dbReference type="EMBL" id="MDB0581275.1"/>
    </source>
</evidence>
<dbReference type="RefSeq" id="WP_040106616.1">
    <property type="nucleotide sequence ID" value="NZ_CANMYM010000001.1"/>
</dbReference>
<dbReference type="AlphaFoldDB" id="A0A0C2H826"/>
<evidence type="ECO:0000313" key="7">
    <source>
        <dbReference type="Proteomes" id="UP000527860"/>
    </source>
</evidence>
<keyword evidence="7" id="KW-1185">Reference proteome</keyword>
<dbReference type="FunFam" id="3.40.309.10:FF:000004">
    <property type="entry name" value="Succinate-semialdehyde dehydrogenase I"/>
    <property type="match status" value="1"/>
</dbReference>
<keyword evidence="2 4" id="KW-0560">Oxidoreductase</keyword>
<dbReference type="FunFam" id="3.40.605.10:FF:000005">
    <property type="entry name" value="Succinate-semialdehyde dehydrogenase I"/>
    <property type="match status" value="1"/>
</dbReference>
<dbReference type="EC" id="1.2.1.16" evidence="4"/>
<dbReference type="GO" id="GO:0009450">
    <property type="term" value="P:gamma-aminobutyric acid catabolic process"/>
    <property type="evidence" value="ECO:0007669"/>
    <property type="project" value="TreeGrafter"/>
</dbReference>
<dbReference type="InterPro" id="IPR015590">
    <property type="entry name" value="Aldehyde_DH_dom"/>
</dbReference>
<reference evidence="7" key="2">
    <citation type="submission" date="2020-04" db="EMBL/GenBank/DDBJ databases">
        <title>Genome analysis and biological profiling of marine Cellulosimicrobium funkei MOSEL-ME6.</title>
        <authorList>
            <person name="Tanveer F."/>
            <person name="Xie Y."/>
            <person name="Shinwari Z.K."/>
        </authorList>
    </citation>
    <scope>NUCLEOTIDE SEQUENCE [LARGE SCALE GENOMIC DNA]</scope>
    <source>
        <strain evidence="7">MOSEL-ME25</strain>
    </source>
</reference>
<reference evidence="4 6" key="1">
    <citation type="submission" date="2015-01" db="EMBL/GenBank/DDBJ databases">
        <title>Genome sequences of high lactate-tolerant strain Salinicoccus roseus W12 with industrial interest.</title>
        <authorList>
            <person name="Wang H."/>
            <person name="Yu B."/>
        </authorList>
    </citation>
    <scope>NUCLEOTIDE SEQUENCE [LARGE SCALE GENOMIC DNA]</scope>
    <source>
        <strain evidence="4 6">W12</strain>
    </source>
</reference>
<gene>
    <name evidence="4" type="primary">gabD</name>
    <name evidence="5" type="ORF">F7P68_0012150</name>
    <name evidence="4" type="ORF">SN16_10730</name>
</gene>
<sequence>MSEEIIVMNPATGEEVDRVKKESREDIERKIDKAHEMFKQYRKKNAHDRSALLVRWAELIRENKDEIAELITKENGKPLKEAAGEVEYACSYIDYYAEEGKRVYGRTIPQHEDDVRLVVTKQPIGVVAAITPWNFPVAMMARKAAPAVAAGCTFIVKPASETPLSAIRFLDLALEAGFEEGVIQYVTASGKDVGEVFSHSEKIMKLTFTGSTAVGKTLMEGAASTVKNITMELGGHAPLVVNKDADLDMAVEHAVATKFRNSGQTCVCANRFYVHEDVAEAFSQKFADRVKTLKVGNGLDEGVEVGPMINEDGYDKVMKHISDAKDKGGQVTAGGEGSKDAGYFIEPTVITGATDDMLIMNEETFGPVAPIQTFATLDEAIEKANDTEYGLAAYFFTESYRDGIRLQEGLDFGVLGWNNGKPSAAHIPFGGLKESGIGREGGPEGIEPYLETKITSMKI</sequence>
<dbReference type="PANTHER" id="PTHR43353">
    <property type="entry name" value="SUCCINATE-SEMIALDEHYDE DEHYDROGENASE, MITOCHONDRIAL"/>
    <property type="match status" value="1"/>
</dbReference>